<organism evidence="2 3">
    <name type="scientific">Seongchinamella sediminis</name>
    <dbReference type="NCBI Taxonomy" id="2283635"/>
    <lineage>
        <taxon>Bacteria</taxon>
        <taxon>Pseudomonadati</taxon>
        <taxon>Pseudomonadota</taxon>
        <taxon>Gammaproteobacteria</taxon>
        <taxon>Cellvibrionales</taxon>
        <taxon>Halieaceae</taxon>
        <taxon>Seongchinamella</taxon>
    </lineage>
</organism>
<gene>
    <name evidence="2" type="ORF">DWB85_01680</name>
</gene>
<keyword evidence="3" id="KW-1185">Reference proteome</keyword>
<sequence>MATIARKALTFFVSTALAGLLLLVPLALLGVAFYFAYDLAVELARVTGLDLPFSEFVDGIIIGLGALLGLVLACFFIGLALRTGIGAALESRYDSLLEKYLPVLGMLRNLVMQIVGSRDEVLKLKPAEVSLYGSSGRQYALIVEELPDGRVVVFVPTVPAATLGQLHVLPISEVTLLDTPVQEFLNAVTQWGAGASLMYRREETGDS</sequence>
<evidence type="ECO:0008006" key="4">
    <source>
        <dbReference type="Google" id="ProtNLM"/>
    </source>
</evidence>
<evidence type="ECO:0000313" key="3">
    <source>
        <dbReference type="Proteomes" id="UP000265509"/>
    </source>
</evidence>
<keyword evidence="1" id="KW-0812">Transmembrane</keyword>
<proteinExistence type="predicted"/>
<feature type="transmembrane region" description="Helical" evidence="1">
    <location>
        <begin position="56"/>
        <end position="81"/>
    </location>
</feature>
<feature type="transmembrane region" description="Helical" evidence="1">
    <location>
        <begin position="12"/>
        <end position="36"/>
    </location>
</feature>
<reference evidence="2 3" key="1">
    <citation type="submission" date="2018-07" db="EMBL/GenBank/DDBJ databases">
        <title>Halioglobus sp. genome submission.</title>
        <authorList>
            <person name="Ye M.-Q."/>
            <person name="Du Z.-J."/>
        </authorList>
    </citation>
    <scope>NUCLEOTIDE SEQUENCE [LARGE SCALE GENOMIC DNA]</scope>
    <source>
        <strain evidence="2 3">U0301</strain>
    </source>
</reference>
<accession>A0A3L7E2L0</accession>
<name>A0A3L7E2L0_9GAMM</name>
<keyword evidence="1" id="KW-0472">Membrane</keyword>
<dbReference type="Proteomes" id="UP000265509">
    <property type="component" value="Unassembled WGS sequence"/>
</dbReference>
<dbReference type="EMBL" id="QRAN01000002">
    <property type="protein sequence ID" value="RLQ23289.1"/>
    <property type="molecule type" value="Genomic_DNA"/>
</dbReference>
<protein>
    <recommendedName>
        <fullName evidence="4">DUF502 domain-containing protein</fullName>
    </recommendedName>
</protein>
<dbReference type="RefSeq" id="WP_117952467.1">
    <property type="nucleotide sequence ID" value="NZ_QRAN01000002.1"/>
</dbReference>
<keyword evidence="1" id="KW-1133">Transmembrane helix</keyword>
<comment type="caution">
    <text evidence="2">The sequence shown here is derived from an EMBL/GenBank/DDBJ whole genome shotgun (WGS) entry which is preliminary data.</text>
</comment>
<dbReference type="AlphaFoldDB" id="A0A3L7E2L0"/>
<evidence type="ECO:0000256" key="1">
    <source>
        <dbReference type="SAM" id="Phobius"/>
    </source>
</evidence>
<evidence type="ECO:0000313" key="2">
    <source>
        <dbReference type="EMBL" id="RLQ23289.1"/>
    </source>
</evidence>
<dbReference type="OrthoDB" id="9780267at2"/>